<dbReference type="InterPro" id="IPR009734">
    <property type="entry name" value="Myoviridae_GpU"/>
</dbReference>
<dbReference type="Proteomes" id="UP000306409">
    <property type="component" value="Chromosome"/>
</dbReference>
<accession>A0A4U7J7L0</accession>
<dbReference type="EMBL" id="CP061336">
    <property type="protein sequence ID" value="QNU67268.1"/>
    <property type="molecule type" value="Genomic_DNA"/>
</dbReference>
<evidence type="ECO:0000313" key="1">
    <source>
        <dbReference type="EMBL" id="QNU67268.1"/>
    </source>
</evidence>
<evidence type="ECO:0000313" key="2">
    <source>
        <dbReference type="Proteomes" id="UP000306409"/>
    </source>
</evidence>
<organism evidence="1 2">
    <name type="scientific">Ruminiclostridium herbifermentans</name>
    <dbReference type="NCBI Taxonomy" id="2488810"/>
    <lineage>
        <taxon>Bacteria</taxon>
        <taxon>Bacillati</taxon>
        <taxon>Bacillota</taxon>
        <taxon>Clostridia</taxon>
        <taxon>Eubacteriales</taxon>
        <taxon>Oscillospiraceae</taxon>
        <taxon>Ruminiclostridium</taxon>
    </lineage>
</organism>
<keyword evidence="2" id="KW-1185">Reference proteome</keyword>
<sequence>MSLATFGTKAFTVSNKKIYTLDELAFSQSLNTETQEVEGGKPSTYIKGVNLITLSFSINLDARFVDVKAEIDWWNKKMLSQVPEIFTIGGKVISKNRFLLKSVSTSDTIIGKNGRFLKAKLDLQFEEFASKGYKKDATSKKKGKKDKGMSAADIKALEEAMKNVN</sequence>
<dbReference type="Pfam" id="PF06995">
    <property type="entry name" value="Phage_P2_GpU"/>
    <property type="match status" value="1"/>
</dbReference>
<gene>
    <name evidence="1" type="ORF">EHE19_001610</name>
</gene>
<proteinExistence type="predicted"/>
<dbReference type="OrthoDB" id="9815316at2"/>
<dbReference type="KEGG" id="rher:EHE19_001610"/>
<dbReference type="AlphaFoldDB" id="A0A4U7J7L0"/>
<reference evidence="1 2" key="1">
    <citation type="submission" date="2020-09" db="EMBL/GenBank/DDBJ databases">
        <title>Characterization and genome sequencing of Ruminiclostridium sp. nov. MA18.</title>
        <authorList>
            <person name="Rettenmaier R."/>
            <person name="Kowollik M.-L."/>
            <person name="Liebl W."/>
            <person name="Zverlov V."/>
        </authorList>
    </citation>
    <scope>NUCLEOTIDE SEQUENCE [LARGE SCALE GENOMIC DNA]</scope>
    <source>
        <strain evidence="1 2">MA18</strain>
    </source>
</reference>
<dbReference type="RefSeq" id="WP_137699024.1">
    <property type="nucleotide sequence ID" value="NZ_CP061336.1"/>
</dbReference>
<name>A0A4U7J7L0_9FIRM</name>
<protein>
    <submittedName>
        <fullName evidence="1">Phage tail protein</fullName>
    </submittedName>
</protein>